<evidence type="ECO:0000313" key="2">
    <source>
        <dbReference type="Proteomes" id="UP001218188"/>
    </source>
</evidence>
<proteinExistence type="predicted"/>
<sequence>MPRPQRTQPLLPADLVNKIQSDEMMSDFESSVFTQEAHEVRLLMRNWTAPCSPDSFIQDLSLGWTAEMKRTPLHLAAYDGDVLAVYESIGVGATADKPDSSGITPICLAISHLALVSSPNVVAFTPNGSLMSAAAVKKEASRLKYVIRILVEQHVVLNRSTDGQSLIDPALSIRCMGCHRSISRAWCYAARQSHPPLHSRG</sequence>
<evidence type="ECO:0000313" key="1">
    <source>
        <dbReference type="EMBL" id="KAJ7039519.1"/>
    </source>
</evidence>
<dbReference type="EMBL" id="JARJCM010000026">
    <property type="protein sequence ID" value="KAJ7039519.1"/>
    <property type="molecule type" value="Genomic_DNA"/>
</dbReference>
<dbReference type="SUPFAM" id="SSF48403">
    <property type="entry name" value="Ankyrin repeat"/>
    <property type="match status" value="1"/>
</dbReference>
<keyword evidence="2" id="KW-1185">Reference proteome</keyword>
<organism evidence="1 2">
    <name type="scientific">Mycena alexandri</name>
    <dbReference type="NCBI Taxonomy" id="1745969"/>
    <lineage>
        <taxon>Eukaryota</taxon>
        <taxon>Fungi</taxon>
        <taxon>Dikarya</taxon>
        <taxon>Basidiomycota</taxon>
        <taxon>Agaricomycotina</taxon>
        <taxon>Agaricomycetes</taxon>
        <taxon>Agaricomycetidae</taxon>
        <taxon>Agaricales</taxon>
        <taxon>Marasmiineae</taxon>
        <taxon>Mycenaceae</taxon>
        <taxon>Mycena</taxon>
    </lineage>
</organism>
<accession>A0AAD6XBT9</accession>
<dbReference type="AlphaFoldDB" id="A0AAD6XBT9"/>
<reference evidence="1" key="1">
    <citation type="submission" date="2023-03" db="EMBL/GenBank/DDBJ databases">
        <title>Massive genome expansion in bonnet fungi (Mycena s.s.) driven by repeated elements and novel gene families across ecological guilds.</title>
        <authorList>
            <consortium name="Lawrence Berkeley National Laboratory"/>
            <person name="Harder C.B."/>
            <person name="Miyauchi S."/>
            <person name="Viragh M."/>
            <person name="Kuo A."/>
            <person name="Thoen E."/>
            <person name="Andreopoulos B."/>
            <person name="Lu D."/>
            <person name="Skrede I."/>
            <person name="Drula E."/>
            <person name="Henrissat B."/>
            <person name="Morin E."/>
            <person name="Kohler A."/>
            <person name="Barry K."/>
            <person name="LaButti K."/>
            <person name="Morin E."/>
            <person name="Salamov A."/>
            <person name="Lipzen A."/>
            <person name="Mereny Z."/>
            <person name="Hegedus B."/>
            <person name="Baldrian P."/>
            <person name="Stursova M."/>
            <person name="Weitz H."/>
            <person name="Taylor A."/>
            <person name="Grigoriev I.V."/>
            <person name="Nagy L.G."/>
            <person name="Martin F."/>
            <person name="Kauserud H."/>
        </authorList>
    </citation>
    <scope>NUCLEOTIDE SEQUENCE</scope>
    <source>
        <strain evidence="1">CBHHK200</strain>
    </source>
</reference>
<protein>
    <submittedName>
        <fullName evidence="1">Uncharacterized protein</fullName>
    </submittedName>
</protein>
<dbReference type="Proteomes" id="UP001218188">
    <property type="component" value="Unassembled WGS sequence"/>
</dbReference>
<comment type="caution">
    <text evidence="1">The sequence shown here is derived from an EMBL/GenBank/DDBJ whole genome shotgun (WGS) entry which is preliminary data.</text>
</comment>
<name>A0AAD6XBT9_9AGAR</name>
<dbReference type="InterPro" id="IPR036770">
    <property type="entry name" value="Ankyrin_rpt-contain_sf"/>
</dbReference>
<gene>
    <name evidence="1" type="ORF">C8F04DRAFT_293266</name>
</gene>
<dbReference type="Gene3D" id="1.25.40.20">
    <property type="entry name" value="Ankyrin repeat-containing domain"/>
    <property type="match status" value="1"/>
</dbReference>